<gene>
    <name evidence="1" type="ORF">OI25_7647</name>
    <name evidence="2" type="ORF">ParKJ_41725</name>
</gene>
<reference evidence="1 3" key="1">
    <citation type="journal article" date="2015" name="Genome Announc.">
        <title>Complete genome sequences for 59 burkholderia isolates, both pathogenic and near neighbor.</title>
        <authorList>
            <person name="Johnson S.L."/>
            <person name="Bishop-Lilly K.A."/>
            <person name="Ladner J.T."/>
            <person name="Daligault H.E."/>
            <person name="Davenport K.W."/>
            <person name="Jaissle J."/>
            <person name="Frey K.G."/>
            <person name="Koroleva G.I."/>
            <person name="Bruce D.C."/>
            <person name="Coyne S.R."/>
            <person name="Broomall S.M."/>
            <person name="Li P.E."/>
            <person name="Teshima H."/>
            <person name="Gibbons H.S."/>
            <person name="Palacios G.F."/>
            <person name="Rosenzweig C.N."/>
            <person name="Redden C.L."/>
            <person name="Xu Y."/>
            <person name="Minogue T.D."/>
            <person name="Chain P.S."/>
        </authorList>
    </citation>
    <scope>NUCLEOTIDE SEQUENCE [LARGE SCALE GENOMIC DNA]</scope>
    <source>
        <strain evidence="1 3">ATCC BAA-463</strain>
    </source>
</reference>
<dbReference type="AlphaFoldDB" id="A0AAP5QI61"/>
<accession>A0AAP5QI61</accession>
<reference evidence="2" key="2">
    <citation type="submission" date="2022-08" db="EMBL/GenBank/DDBJ databases">
        <authorList>
            <person name="Kim S.-J."/>
        </authorList>
    </citation>
    <scope>NUCLEOTIDE SEQUENCE</scope>
    <source>
        <strain evidence="2">KJ</strain>
    </source>
</reference>
<dbReference type="EMBL" id="CP010025">
    <property type="protein sequence ID" value="AJZ56644.1"/>
    <property type="molecule type" value="Genomic_DNA"/>
</dbReference>
<proteinExistence type="predicted"/>
<dbReference type="RefSeq" id="WP_046565175.1">
    <property type="nucleotide sequence ID" value="NZ_CP010025.1"/>
</dbReference>
<evidence type="ECO:0000313" key="1">
    <source>
        <dbReference type="EMBL" id="AJZ56644.1"/>
    </source>
</evidence>
<protein>
    <submittedName>
        <fullName evidence="2">Uncharacterized protein</fullName>
    </submittedName>
</protein>
<dbReference type="GeneID" id="66513914"/>
<dbReference type="EMBL" id="JANSLM010000033">
    <property type="protein sequence ID" value="MDT8843918.1"/>
    <property type="molecule type" value="Genomic_DNA"/>
</dbReference>
<organism evidence="2 4">
    <name type="scientific">Paraburkholderia fungorum</name>
    <dbReference type="NCBI Taxonomy" id="134537"/>
    <lineage>
        <taxon>Bacteria</taxon>
        <taxon>Pseudomonadati</taxon>
        <taxon>Pseudomonadota</taxon>
        <taxon>Betaproteobacteria</taxon>
        <taxon>Burkholderiales</taxon>
        <taxon>Burkholderiaceae</taxon>
        <taxon>Paraburkholderia</taxon>
    </lineage>
</organism>
<sequence>MVTKKPIPEKIKIPSGHGKTRIGSVYIGSFGDGDLGIISPTKGGGVVVTHVPPREPVTGARASVESILVQAKQVSAAQISEHFKTSVASGQYVLEGIAMLGGEQGA</sequence>
<dbReference type="KEGG" id="bfn:OI25_7647"/>
<evidence type="ECO:0000313" key="2">
    <source>
        <dbReference type="EMBL" id="MDT8843918.1"/>
    </source>
</evidence>
<dbReference type="Proteomes" id="UP001246473">
    <property type="component" value="Unassembled WGS sequence"/>
</dbReference>
<name>A0AAP5QI61_9BURK</name>
<dbReference type="Proteomes" id="UP000032614">
    <property type="component" value="Chromosome 3"/>
</dbReference>
<evidence type="ECO:0000313" key="3">
    <source>
        <dbReference type="Proteomes" id="UP000032614"/>
    </source>
</evidence>
<evidence type="ECO:0000313" key="4">
    <source>
        <dbReference type="Proteomes" id="UP001246473"/>
    </source>
</evidence>